<dbReference type="NCBIfam" id="NF011229">
    <property type="entry name" value="PRK14636.1"/>
    <property type="match status" value="1"/>
</dbReference>
<comment type="caution">
    <text evidence="4">The sequence shown here is derived from an EMBL/GenBank/DDBJ whole genome shotgun (WGS) entry which is preliminary data.</text>
</comment>
<dbReference type="CDD" id="cd01734">
    <property type="entry name" value="YlxS_C"/>
    <property type="match status" value="1"/>
</dbReference>
<proteinExistence type="inferred from homology"/>
<dbReference type="PANTHER" id="PTHR33867">
    <property type="entry name" value="RIBOSOME MATURATION FACTOR RIMP"/>
    <property type="match status" value="1"/>
</dbReference>
<dbReference type="InterPro" id="IPR028989">
    <property type="entry name" value="RimP_N"/>
</dbReference>
<dbReference type="RefSeq" id="WP_218633490.1">
    <property type="nucleotide sequence ID" value="NZ_JAHVAH010000001.1"/>
</dbReference>
<dbReference type="NCBIfam" id="NF000932">
    <property type="entry name" value="PRK00092.2-5"/>
    <property type="match status" value="1"/>
</dbReference>
<evidence type="ECO:0000259" key="3">
    <source>
        <dbReference type="Pfam" id="PF17384"/>
    </source>
</evidence>
<comment type="similarity">
    <text evidence="1">Belongs to the RimP family.</text>
</comment>
<reference evidence="4 5" key="1">
    <citation type="submission" date="2021-07" db="EMBL/GenBank/DDBJ databases">
        <title>The draft genome sequence of Sphingomicrobium sp. B8.</title>
        <authorList>
            <person name="Mu L."/>
        </authorList>
    </citation>
    <scope>NUCLEOTIDE SEQUENCE [LARGE SCALE GENOMIC DNA]</scope>
    <source>
        <strain evidence="4 5">B8</strain>
    </source>
</reference>
<dbReference type="HAMAP" id="MF_01077">
    <property type="entry name" value="RimP"/>
    <property type="match status" value="1"/>
</dbReference>
<dbReference type="Pfam" id="PF17384">
    <property type="entry name" value="DUF150_C"/>
    <property type="match status" value="1"/>
</dbReference>
<dbReference type="InterPro" id="IPR003728">
    <property type="entry name" value="Ribosome_maturation_RimP"/>
</dbReference>
<organism evidence="4 5">
    <name type="scientific">Sphingomicrobium clamense</name>
    <dbReference type="NCBI Taxonomy" id="2851013"/>
    <lineage>
        <taxon>Bacteria</taxon>
        <taxon>Pseudomonadati</taxon>
        <taxon>Pseudomonadota</taxon>
        <taxon>Alphaproteobacteria</taxon>
        <taxon>Sphingomonadales</taxon>
        <taxon>Sphingomonadaceae</taxon>
        <taxon>Sphingomicrobium</taxon>
    </lineage>
</organism>
<comment type="function">
    <text evidence="1">Required for maturation of 30S ribosomal subunits.</text>
</comment>
<dbReference type="EMBL" id="JAHVAH010000001">
    <property type="protein sequence ID" value="MBW0145595.1"/>
    <property type="molecule type" value="Genomic_DNA"/>
</dbReference>
<evidence type="ECO:0000259" key="2">
    <source>
        <dbReference type="Pfam" id="PF02576"/>
    </source>
</evidence>
<feature type="domain" description="Ribosome maturation factor RimP C-terminal" evidence="3">
    <location>
        <begin position="87"/>
        <end position="154"/>
    </location>
</feature>
<name>A0ABS6V8C9_9SPHN</name>
<keyword evidence="5" id="KW-1185">Reference proteome</keyword>
<keyword evidence="1" id="KW-0690">Ribosome biogenesis</keyword>
<evidence type="ECO:0000256" key="1">
    <source>
        <dbReference type="HAMAP-Rule" id="MF_01077"/>
    </source>
</evidence>
<dbReference type="InterPro" id="IPR028998">
    <property type="entry name" value="RimP_C"/>
</dbReference>
<evidence type="ECO:0000313" key="5">
    <source>
        <dbReference type="Proteomes" id="UP000698028"/>
    </source>
</evidence>
<dbReference type="Pfam" id="PF02576">
    <property type="entry name" value="RimP_N"/>
    <property type="match status" value="1"/>
</dbReference>
<accession>A0ABS6V8C9</accession>
<dbReference type="Proteomes" id="UP000698028">
    <property type="component" value="Unassembled WGS sequence"/>
</dbReference>
<feature type="domain" description="Ribosome maturation factor RimP N-terminal" evidence="2">
    <location>
        <begin position="10"/>
        <end position="84"/>
    </location>
</feature>
<protein>
    <recommendedName>
        <fullName evidence="1">Ribosome maturation factor RimP</fullName>
    </recommendedName>
</protein>
<evidence type="ECO:0000313" key="4">
    <source>
        <dbReference type="EMBL" id="MBW0145595.1"/>
    </source>
</evidence>
<comment type="subcellular location">
    <subcellularLocation>
        <location evidence="1">Cytoplasm</location>
    </subcellularLocation>
</comment>
<keyword evidence="1" id="KW-0963">Cytoplasm</keyword>
<sequence length="176" mass="19819">MTDTAAIATIIEPIVEDMGFKLVRVKMIGGAEEPTLQVMAERPDTRQLTIEDCADISRALDEPLEEADPIDHAYRLEVSSPGIDRPLTRWQDYVDWTGHLARITLEKKHEGQKKFKGELEGVDEDARTIALTDDHDQRHVIPFDLIEDAKLLFTDKLLQETQPLSADGADEINEEG</sequence>
<dbReference type="PANTHER" id="PTHR33867:SF1">
    <property type="entry name" value="RIBOSOME MATURATION FACTOR RIMP"/>
    <property type="match status" value="1"/>
</dbReference>
<gene>
    <name evidence="1 4" type="primary">rimP</name>
    <name evidence="4" type="ORF">KTQ36_09855</name>
</gene>